<name>A0A4U6UXF5_SETVI</name>
<dbReference type="EMBL" id="CM016555">
    <property type="protein sequence ID" value="TKW21391.1"/>
    <property type="molecule type" value="Genomic_DNA"/>
</dbReference>
<gene>
    <name evidence="1" type="ORF">SEVIR_4G161901v2</name>
</gene>
<dbReference type="Gramene" id="TKW21391">
    <property type="protein sequence ID" value="TKW21391"/>
    <property type="gene ID" value="SEVIR_4G161901v2"/>
</dbReference>
<organism evidence="1 2">
    <name type="scientific">Setaria viridis</name>
    <name type="common">Green bristlegrass</name>
    <name type="synonym">Setaria italica subsp. viridis</name>
    <dbReference type="NCBI Taxonomy" id="4556"/>
    <lineage>
        <taxon>Eukaryota</taxon>
        <taxon>Viridiplantae</taxon>
        <taxon>Streptophyta</taxon>
        <taxon>Embryophyta</taxon>
        <taxon>Tracheophyta</taxon>
        <taxon>Spermatophyta</taxon>
        <taxon>Magnoliopsida</taxon>
        <taxon>Liliopsida</taxon>
        <taxon>Poales</taxon>
        <taxon>Poaceae</taxon>
        <taxon>PACMAD clade</taxon>
        <taxon>Panicoideae</taxon>
        <taxon>Panicodae</taxon>
        <taxon>Paniceae</taxon>
        <taxon>Cenchrinae</taxon>
        <taxon>Setaria</taxon>
    </lineage>
</organism>
<protein>
    <submittedName>
        <fullName evidence="1">Uncharacterized protein</fullName>
    </submittedName>
</protein>
<sequence length="34" mass="4049">MRGTLFVQSLVQYGISREKYSGRDRMPQLEKMRS</sequence>
<proteinExistence type="predicted"/>
<reference evidence="1" key="1">
    <citation type="submission" date="2019-03" db="EMBL/GenBank/DDBJ databases">
        <title>WGS assembly of Setaria viridis.</title>
        <authorList>
            <person name="Huang P."/>
            <person name="Jenkins J."/>
            <person name="Grimwood J."/>
            <person name="Barry K."/>
            <person name="Healey A."/>
            <person name="Mamidi S."/>
            <person name="Sreedasyam A."/>
            <person name="Shu S."/>
            <person name="Feldman M."/>
            <person name="Wu J."/>
            <person name="Yu Y."/>
            <person name="Chen C."/>
            <person name="Johnson J."/>
            <person name="Rokhsar D."/>
            <person name="Baxter I."/>
            <person name="Schmutz J."/>
            <person name="Brutnell T."/>
            <person name="Kellogg E."/>
        </authorList>
    </citation>
    <scope>NUCLEOTIDE SEQUENCE [LARGE SCALE GENOMIC DNA]</scope>
</reference>
<dbReference type="Proteomes" id="UP000298652">
    <property type="component" value="Chromosome 4"/>
</dbReference>
<dbReference type="AlphaFoldDB" id="A0A4U6UXF5"/>
<evidence type="ECO:0000313" key="1">
    <source>
        <dbReference type="EMBL" id="TKW21391.1"/>
    </source>
</evidence>
<keyword evidence="2" id="KW-1185">Reference proteome</keyword>
<evidence type="ECO:0000313" key="2">
    <source>
        <dbReference type="Proteomes" id="UP000298652"/>
    </source>
</evidence>
<accession>A0A4U6UXF5</accession>